<dbReference type="OrthoDB" id="9892878at2"/>
<protein>
    <submittedName>
        <fullName evidence="1">Uncharacterized protein</fullName>
    </submittedName>
</protein>
<evidence type="ECO:0000313" key="2">
    <source>
        <dbReference type="Proteomes" id="UP000241912"/>
    </source>
</evidence>
<proteinExistence type="predicted"/>
<evidence type="ECO:0000313" key="1">
    <source>
        <dbReference type="EMBL" id="PSJ16053.1"/>
    </source>
</evidence>
<gene>
    <name evidence="1" type="ORF">C7H79_15660</name>
</gene>
<comment type="caution">
    <text evidence="1">The sequence shown here is derived from an EMBL/GenBank/DDBJ whole genome shotgun (WGS) entry which is preliminary data.</text>
</comment>
<dbReference type="Proteomes" id="UP000241912">
    <property type="component" value="Unassembled WGS sequence"/>
</dbReference>
<name>A0A2P7NRF8_9PROT</name>
<dbReference type="EMBL" id="PXXU01000079">
    <property type="protein sequence ID" value="PSJ16053.1"/>
    <property type="molecule type" value="Genomic_DNA"/>
</dbReference>
<keyword evidence="2" id="KW-1185">Reference proteome</keyword>
<sequence>MQTIVSFIDRKTNLQVCSAIINLSNIKESDLSPSGILDYIWKDVLANGMLGDRKDYLIHLFNKRNHTITLHEIYGKMRIKETAKISGNKGSVICFQDYKNNKLRKYAG</sequence>
<accession>A0A2P7NRF8</accession>
<dbReference type="AlphaFoldDB" id="A0A2P7NRF8"/>
<reference evidence="1 2" key="1">
    <citation type="submission" date="2018-03" db="EMBL/GenBank/DDBJ databases">
        <title>Draft genome of Nitrosomonas supralitoralis APG5.</title>
        <authorList>
            <person name="Urakawa H."/>
            <person name="Lopez J.V."/>
        </authorList>
    </citation>
    <scope>NUCLEOTIDE SEQUENCE [LARGE SCALE GENOMIC DNA]</scope>
    <source>
        <strain evidence="1 2">APG5</strain>
    </source>
</reference>
<organism evidence="1 2">
    <name type="scientific">Nitrosomonas supralitoralis</name>
    <dbReference type="NCBI Taxonomy" id="2116706"/>
    <lineage>
        <taxon>Bacteria</taxon>
        <taxon>Pseudomonadati</taxon>
        <taxon>Pseudomonadota</taxon>
        <taxon>Betaproteobacteria</taxon>
        <taxon>Nitrosomonadales</taxon>
        <taxon>Nitrosomonadaceae</taxon>
        <taxon>Nitrosomonas</taxon>
    </lineage>
</organism>
<dbReference type="RefSeq" id="WP_106708208.1">
    <property type="nucleotide sequence ID" value="NZ_PXXU01000079.1"/>
</dbReference>